<evidence type="ECO:0000313" key="6">
    <source>
        <dbReference type="Proteomes" id="UP000813463"/>
    </source>
</evidence>
<dbReference type="Pfam" id="PF01513">
    <property type="entry name" value="NAD_kinase"/>
    <property type="match status" value="1"/>
</dbReference>
<keyword evidence="4" id="KW-0521">NADP</keyword>
<evidence type="ECO:0000313" key="7">
    <source>
        <dbReference type="RefSeq" id="XP_021842597.2"/>
    </source>
</evidence>
<dbReference type="AlphaFoldDB" id="A0A9R0I4Z4"/>
<dbReference type="GeneID" id="110782691"/>
<reference evidence="6" key="1">
    <citation type="journal article" date="2021" name="Nat. Commun.">
        <title>Genomic analyses provide insights into spinach domestication and the genetic basis of agronomic traits.</title>
        <authorList>
            <person name="Cai X."/>
            <person name="Sun X."/>
            <person name="Xu C."/>
            <person name="Sun H."/>
            <person name="Wang X."/>
            <person name="Ge C."/>
            <person name="Zhang Z."/>
            <person name="Wang Q."/>
            <person name="Fei Z."/>
            <person name="Jiao C."/>
            <person name="Wang Q."/>
        </authorList>
    </citation>
    <scope>NUCLEOTIDE SEQUENCE [LARGE SCALE GENOMIC DNA]</scope>
    <source>
        <strain evidence="6">cv. Varoflay</strain>
    </source>
</reference>
<gene>
    <name evidence="7" type="primary">LOC110782691</name>
</gene>
<name>A0A9R0I4Z4_SPIOL</name>
<dbReference type="GO" id="GO:0003951">
    <property type="term" value="F:NAD+ kinase activity"/>
    <property type="evidence" value="ECO:0000318"/>
    <property type="project" value="GO_Central"/>
</dbReference>
<dbReference type="InterPro" id="IPR017437">
    <property type="entry name" value="ATP-NAD_kinase_PpnK-typ_C"/>
</dbReference>
<proteinExistence type="inferred from homology"/>
<dbReference type="InterPro" id="IPR002504">
    <property type="entry name" value="NADK"/>
</dbReference>
<dbReference type="GO" id="GO:0006741">
    <property type="term" value="P:NADP+ biosynthetic process"/>
    <property type="evidence" value="ECO:0000318"/>
    <property type="project" value="GO_Central"/>
</dbReference>
<protein>
    <submittedName>
        <fullName evidence="7">NADH kinase</fullName>
    </submittedName>
</protein>
<accession>A0A9R0I4Z4</accession>
<keyword evidence="6" id="KW-1185">Reference proteome</keyword>
<organism evidence="6 7">
    <name type="scientific">Spinacia oleracea</name>
    <name type="common">Spinach</name>
    <dbReference type="NCBI Taxonomy" id="3562"/>
    <lineage>
        <taxon>Eukaryota</taxon>
        <taxon>Viridiplantae</taxon>
        <taxon>Streptophyta</taxon>
        <taxon>Embryophyta</taxon>
        <taxon>Tracheophyta</taxon>
        <taxon>Spermatophyta</taxon>
        <taxon>Magnoliopsida</taxon>
        <taxon>eudicotyledons</taxon>
        <taxon>Gunneridae</taxon>
        <taxon>Pentapetalae</taxon>
        <taxon>Caryophyllales</taxon>
        <taxon>Chenopodiaceae</taxon>
        <taxon>Chenopodioideae</taxon>
        <taxon>Anserineae</taxon>
        <taxon>Spinacia</taxon>
    </lineage>
</organism>
<evidence type="ECO:0000256" key="4">
    <source>
        <dbReference type="ARBA" id="ARBA00022857"/>
    </source>
</evidence>
<keyword evidence="3 7" id="KW-0418">Kinase</keyword>
<evidence type="ECO:0000256" key="2">
    <source>
        <dbReference type="ARBA" id="ARBA00022679"/>
    </source>
</evidence>
<keyword evidence="5" id="KW-0520">NAD</keyword>
<dbReference type="KEGG" id="soe:110782691"/>
<dbReference type="Proteomes" id="UP000813463">
    <property type="component" value="Chromosome 4"/>
</dbReference>
<evidence type="ECO:0000256" key="3">
    <source>
        <dbReference type="ARBA" id="ARBA00022777"/>
    </source>
</evidence>
<comment type="similarity">
    <text evidence="1">Belongs to the NAD kinase family.</text>
</comment>
<dbReference type="PANTHER" id="PTHR20275:SF28">
    <property type="entry name" value="NADH KINASE"/>
    <property type="match status" value="1"/>
</dbReference>
<dbReference type="Gene3D" id="3.40.50.10330">
    <property type="entry name" value="Probable inorganic polyphosphate/atp-NAD kinase, domain 1"/>
    <property type="match status" value="1"/>
</dbReference>
<dbReference type="InterPro" id="IPR016064">
    <property type="entry name" value="NAD/diacylglycerol_kinase_sf"/>
</dbReference>
<sequence>MARRKILLFLKPFDVHHLRLSESFSGFSNSKTLRHLDNRIQVHRDAISFCQEVLKRKSVEWETLFHTDLSRPIRDVDLVVTVGGDGTLLQASHFMDDSVPVVGVNSDPTQVEEVERFKDEFDATRSAGYLCAATVNNFEQVLDEIINRRARACEISRISIRVNSHLLQTHALNDVLIAHPCPASLSRFSFRLNNGELVNCRSSGLRVSTAAGSTAAMLSAGGFVMPILSKDLQYMVREPIPTPTPTPTPTRIITTGSNSSVVHGWVKSHQTMEITWSTEQGFAYIDGSYIAHPINKGDIIQLSAMAPALNIFLPPHLLSSSNKHANL</sequence>
<dbReference type="PANTHER" id="PTHR20275">
    <property type="entry name" value="NAD KINASE"/>
    <property type="match status" value="1"/>
</dbReference>
<evidence type="ECO:0000256" key="5">
    <source>
        <dbReference type="ARBA" id="ARBA00023027"/>
    </source>
</evidence>
<dbReference type="InterPro" id="IPR017438">
    <property type="entry name" value="ATP-NAD_kinase_N"/>
</dbReference>
<evidence type="ECO:0000256" key="1">
    <source>
        <dbReference type="ARBA" id="ARBA00010995"/>
    </source>
</evidence>
<dbReference type="GO" id="GO:0019674">
    <property type="term" value="P:NAD+ metabolic process"/>
    <property type="evidence" value="ECO:0007669"/>
    <property type="project" value="InterPro"/>
</dbReference>
<dbReference type="Gene3D" id="2.60.200.30">
    <property type="entry name" value="Probable inorganic polyphosphate/atp-NAD kinase, domain 2"/>
    <property type="match status" value="1"/>
</dbReference>
<dbReference type="SUPFAM" id="SSF111331">
    <property type="entry name" value="NAD kinase/diacylglycerol kinase-like"/>
    <property type="match status" value="1"/>
</dbReference>
<keyword evidence="2" id="KW-0808">Transferase</keyword>
<reference evidence="7" key="2">
    <citation type="submission" date="2025-08" db="UniProtKB">
        <authorList>
            <consortium name="RefSeq"/>
        </authorList>
    </citation>
    <scope>IDENTIFICATION</scope>
    <source>
        <tissue evidence="7">Leaf</tissue>
    </source>
</reference>
<dbReference type="RefSeq" id="XP_021842597.2">
    <property type="nucleotide sequence ID" value="XM_021986905.2"/>
</dbReference>